<dbReference type="InterPro" id="IPR001638">
    <property type="entry name" value="Solute-binding_3/MltF_N"/>
</dbReference>
<evidence type="ECO:0000313" key="1">
    <source>
        <dbReference type="EMBL" id="ALB22282.1"/>
    </source>
</evidence>
<gene>
    <name evidence="1" type="ORF">KU39_1099</name>
</gene>
<dbReference type="OrthoDB" id="5614799at2"/>
<reference evidence="1 2" key="1">
    <citation type="journal article" date="2014" name="Genome Announc.">
        <title>Comparative Genome Analysis of Two Isolates of the Fish Pathogen Piscirickettsia salmonis from Different Hosts Reveals Major Differences in Virulence-Associated Secretion Systems.</title>
        <authorList>
            <person name="Bohle H."/>
            <person name="Henriquez P."/>
            <person name="Grothusen H."/>
            <person name="Navas E."/>
            <person name="Sandoval A."/>
            <person name="Bustamante F."/>
            <person name="Bustos P."/>
            <person name="Mancilla M."/>
        </authorList>
    </citation>
    <scope>NUCLEOTIDE SEQUENCE [LARGE SCALE GENOMIC DNA]</scope>
    <source>
        <strain evidence="2">B1-32597</strain>
    </source>
</reference>
<sequence length="251" mass="28662">MKRFQQLIAIVSMIIFSFSSYGLEKLRIMTEDYPPFNYLDKDKQLKGYAVELLTEVIKKIDAPQDIAAIKVAPWARGYSQAQKPGLKNMLFATTRTEEREILFKWVGPIAQTKIVVFASTDNPITINSAEDLKKYKFAAIRGDIGAILLGSNKVPTANIHQLNKFSLLTRMVEKKRVDMFAYEQSGAIDLMKKNNIDTSKFKIAYVLKKGELYYAFNLSVDEKTINAYQQGLEDVKKDSIFIKTITDKYLK</sequence>
<dbReference type="Proteomes" id="UP000029558">
    <property type="component" value="Chromosome"/>
</dbReference>
<protein>
    <submittedName>
        <fullName evidence="1">Bacterial extracellular solute-binding s, 3 family protein</fullName>
    </submittedName>
</protein>
<organism evidence="1 2">
    <name type="scientific">Piscirickettsia salmonis</name>
    <dbReference type="NCBI Taxonomy" id="1238"/>
    <lineage>
        <taxon>Bacteria</taxon>
        <taxon>Pseudomonadati</taxon>
        <taxon>Pseudomonadota</taxon>
        <taxon>Gammaproteobacteria</taxon>
        <taxon>Thiotrichales</taxon>
        <taxon>Piscirickettsiaceae</taxon>
        <taxon>Piscirickettsia</taxon>
    </lineage>
</organism>
<dbReference type="EMBL" id="CP012508">
    <property type="protein sequence ID" value="ALB22282.1"/>
    <property type="molecule type" value="Genomic_DNA"/>
</dbReference>
<dbReference type="SUPFAM" id="SSF53850">
    <property type="entry name" value="Periplasmic binding protein-like II"/>
    <property type="match status" value="1"/>
</dbReference>
<proteinExistence type="predicted"/>
<dbReference type="SMART" id="SM00062">
    <property type="entry name" value="PBPb"/>
    <property type="match status" value="1"/>
</dbReference>
<dbReference type="Gene3D" id="3.40.190.10">
    <property type="entry name" value="Periplasmic binding protein-like II"/>
    <property type="match status" value="2"/>
</dbReference>
<dbReference type="PANTHER" id="PTHR38834">
    <property type="entry name" value="PERIPLASMIC SUBSTRATE BINDING PROTEIN FAMILY 3"/>
    <property type="match status" value="1"/>
</dbReference>
<dbReference type="Pfam" id="PF00497">
    <property type="entry name" value="SBP_bac_3"/>
    <property type="match status" value="1"/>
</dbReference>
<dbReference type="AlphaFoldDB" id="A0A1L6TAU4"/>
<name>A0A1L6TAU4_PISSA</name>
<dbReference type="PANTHER" id="PTHR38834:SF3">
    <property type="entry name" value="SOLUTE-BINDING PROTEIN FAMILY 3_N-TERMINAL DOMAIN-CONTAINING PROTEIN"/>
    <property type="match status" value="1"/>
</dbReference>
<dbReference type="RefSeq" id="WP_017377765.1">
    <property type="nucleotide sequence ID" value="NZ_CP012508.1"/>
</dbReference>
<evidence type="ECO:0000313" key="2">
    <source>
        <dbReference type="Proteomes" id="UP000029558"/>
    </source>
</evidence>
<accession>A0A1L6TAU4</accession>